<proteinExistence type="predicted"/>
<dbReference type="Pfam" id="PF14322">
    <property type="entry name" value="SusD-like_3"/>
    <property type="match status" value="1"/>
</dbReference>
<dbReference type="InterPro" id="IPR033985">
    <property type="entry name" value="SusD-like_N"/>
</dbReference>
<sequence length="266" mass="30558">MKNKIKYILAGCCLMTTFSCSDFLERYPLDKAVNDTYWKTEAQLRAALYPCYEGLQYDLIINLGEACAETVIWGDPTSGLSKVSGGTSSAQDNFPFYNYWRDIYGHIFDCNNFLDNYNAADVPQETKDVYAAEVKVIRALQYFWLTSVWGDVPLIDKVISSEEAYGPRNPKEEVIDWMIKDLKWAAEKLSPEIQTGQNVGRIDRWGALALMARIALQNERYELAEKVSKYILDNSPYDLYDYEKVYHLEGNSENDPDNKESIIYSL</sequence>
<dbReference type="Gene3D" id="1.25.40.390">
    <property type="match status" value="1"/>
</dbReference>
<dbReference type="AlphaFoldDB" id="A0A641MUG8"/>
<evidence type="ECO:0000313" key="2">
    <source>
        <dbReference type="EMBL" id="KAA3716780.1"/>
    </source>
</evidence>
<reference evidence="2" key="1">
    <citation type="journal article" date="2019" name="Nat. Med.">
        <title>A library of human gut bacterial isolates paired with longitudinal multiomics data enables mechanistic microbiome research.</title>
        <authorList>
            <person name="Poyet M."/>
            <person name="Groussin M."/>
            <person name="Gibbons S.M."/>
            <person name="Avila-Pacheco J."/>
            <person name="Jiang X."/>
            <person name="Kearney S.M."/>
            <person name="Perrotta A.R."/>
            <person name="Berdy B."/>
            <person name="Zhao S."/>
            <person name="Lieberman T.D."/>
            <person name="Swanson P.K."/>
            <person name="Smith M."/>
            <person name="Roesemann S."/>
            <person name="Alexander J.E."/>
            <person name="Rich S.A."/>
            <person name="Livny J."/>
            <person name="Vlamakis H."/>
            <person name="Clish C."/>
            <person name="Bullock K."/>
            <person name="Deik A."/>
            <person name="Scott J."/>
            <person name="Pierce K.A."/>
            <person name="Xavier R.J."/>
            <person name="Alm E.J."/>
        </authorList>
    </citation>
    <scope>NUCLEOTIDE SEQUENCE</scope>
    <source>
        <strain evidence="2">BIOML-A21</strain>
    </source>
</reference>
<dbReference type="RefSeq" id="WP_192909996.1">
    <property type="nucleotide sequence ID" value="NZ_VWMU01000090.1"/>
</dbReference>
<gene>
    <name evidence="2" type="ORF">F3F94_13640</name>
</gene>
<dbReference type="InterPro" id="IPR011990">
    <property type="entry name" value="TPR-like_helical_dom_sf"/>
</dbReference>
<dbReference type="EMBL" id="VWMU01000090">
    <property type="protein sequence ID" value="KAA3716780.1"/>
    <property type="molecule type" value="Genomic_DNA"/>
</dbReference>
<organism evidence="2">
    <name type="scientific">Bacteroides salyersiae</name>
    <dbReference type="NCBI Taxonomy" id="291644"/>
    <lineage>
        <taxon>Bacteria</taxon>
        <taxon>Pseudomonadati</taxon>
        <taxon>Bacteroidota</taxon>
        <taxon>Bacteroidia</taxon>
        <taxon>Bacteroidales</taxon>
        <taxon>Bacteroidaceae</taxon>
        <taxon>Bacteroides</taxon>
    </lineage>
</organism>
<evidence type="ECO:0000259" key="1">
    <source>
        <dbReference type="Pfam" id="PF14322"/>
    </source>
</evidence>
<accession>A0A641MUG8</accession>
<comment type="caution">
    <text evidence="2">The sequence shown here is derived from an EMBL/GenBank/DDBJ whole genome shotgun (WGS) entry which is preliminary data.</text>
</comment>
<feature type="domain" description="SusD-like N-terminal" evidence="1">
    <location>
        <begin position="89"/>
        <end position="216"/>
    </location>
</feature>
<feature type="non-terminal residue" evidence="2">
    <location>
        <position position="266"/>
    </location>
</feature>
<protein>
    <submittedName>
        <fullName evidence="2">RagB/SusD family nutrient uptake outer membrane protein</fullName>
    </submittedName>
</protein>
<dbReference type="SUPFAM" id="SSF48452">
    <property type="entry name" value="TPR-like"/>
    <property type="match status" value="1"/>
</dbReference>
<name>A0A641MUG8_9BACE</name>
<dbReference type="PROSITE" id="PS51257">
    <property type="entry name" value="PROKAR_LIPOPROTEIN"/>
    <property type="match status" value="1"/>
</dbReference>